<dbReference type="GO" id="GO:0046872">
    <property type="term" value="F:metal ion binding"/>
    <property type="evidence" value="ECO:0007669"/>
    <property type="project" value="UniProtKB-KW"/>
</dbReference>
<gene>
    <name evidence="5" type="ORF">ACJRO7_012353</name>
</gene>
<protein>
    <recommendedName>
        <fullName evidence="7">Cytochrome P450</fullName>
    </recommendedName>
</protein>
<dbReference type="Gene3D" id="1.10.630.10">
    <property type="entry name" value="Cytochrome P450"/>
    <property type="match status" value="1"/>
</dbReference>
<keyword evidence="4" id="KW-0732">Signal</keyword>
<accession>A0ABD3LNU9</accession>
<dbReference type="PANTHER" id="PTHR24286:SF105">
    <property type="entry name" value="CYTOCHROME P450 85A-LIKE"/>
    <property type="match status" value="1"/>
</dbReference>
<evidence type="ECO:0000256" key="2">
    <source>
        <dbReference type="ARBA" id="ARBA00022723"/>
    </source>
</evidence>
<evidence type="ECO:0000313" key="6">
    <source>
        <dbReference type="Proteomes" id="UP001634007"/>
    </source>
</evidence>
<dbReference type="PANTHER" id="PTHR24286">
    <property type="entry name" value="CYTOCHROME P450 26"/>
    <property type="match status" value="1"/>
</dbReference>
<dbReference type="InterPro" id="IPR001128">
    <property type="entry name" value="Cyt_P450"/>
</dbReference>
<dbReference type="InterPro" id="IPR036396">
    <property type="entry name" value="Cyt_P450_sf"/>
</dbReference>
<evidence type="ECO:0000256" key="4">
    <source>
        <dbReference type="SAM" id="SignalP"/>
    </source>
</evidence>
<organism evidence="5 6">
    <name type="scientific">Eucalyptus globulus</name>
    <name type="common">Tasmanian blue gum</name>
    <dbReference type="NCBI Taxonomy" id="34317"/>
    <lineage>
        <taxon>Eukaryota</taxon>
        <taxon>Viridiplantae</taxon>
        <taxon>Streptophyta</taxon>
        <taxon>Embryophyta</taxon>
        <taxon>Tracheophyta</taxon>
        <taxon>Spermatophyta</taxon>
        <taxon>Magnoliopsida</taxon>
        <taxon>eudicotyledons</taxon>
        <taxon>Gunneridae</taxon>
        <taxon>Pentapetalae</taxon>
        <taxon>rosids</taxon>
        <taxon>malvids</taxon>
        <taxon>Myrtales</taxon>
        <taxon>Myrtaceae</taxon>
        <taxon>Myrtoideae</taxon>
        <taxon>Eucalypteae</taxon>
        <taxon>Eucalyptus</taxon>
    </lineage>
</organism>
<dbReference type="Pfam" id="PF00067">
    <property type="entry name" value="p450"/>
    <property type="match status" value="1"/>
</dbReference>
<dbReference type="EMBL" id="JBJKBG010000002">
    <property type="protein sequence ID" value="KAL3751506.1"/>
    <property type="molecule type" value="Genomic_DNA"/>
</dbReference>
<reference evidence="5 6" key="1">
    <citation type="submission" date="2024-11" db="EMBL/GenBank/DDBJ databases">
        <title>Chromosome-level genome assembly of Eucalyptus globulus Labill. provides insights into its genome evolution.</title>
        <authorList>
            <person name="Li X."/>
        </authorList>
    </citation>
    <scope>NUCLEOTIDE SEQUENCE [LARGE SCALE GENOMIC DNA]</scope>
    <source>
        <strain evidence="5">CL2024</strain>
        <tissue evidence="5">Fresh tender leaves</tissue>
    </source>
</reference>
<evidence type="ECO:0008006" key="7">
    <source>
        <dbReference type="Google" id="ProtNLM"/>
    </source>
</evidence>
<evidence type="ECO:0000256" key="1">
    <source>
        <dbReference type="ARBA" id="ARBA00010617"/>
    </source>
</evidence>
<proteinExistence type="inferred from homology"/>
<feature type="signal peptide" evidence="4">
    <location>
        <begin position="1"/>
        <end position="23"/>
    </location>
</feature>
<dbReference type="Proteomes" id="UP001634007">
    <property type="component" value="Unassembled WGS sequence"/>
</dbReference>
<name>A0ABD3LNU9_EUCGL</name>
<sequence length="320" mass="36757">MRYNTKGLPLGTLGWLLLGETTAFLKEGPRFTSKKKAKYEFLRTGVYSITCLKLSQVISMDLKLNGYILLNEAKGLSSWFTHNPIWKYLGDPTLPLAFLALVGPAMMKDDDLLRKINKNMRFFTDEGRTLYIRDKTAFSIAFKQILELESDFIFEARREVIDMLKQVTKERRASSARHDDMLYYLMNDEYGNNYRLIQETLSTTSMTALRYLNNHPSAPQEIKKELEEAIHWNDYKSMQFTRAVILESSRLATIVNGLMRKKATDVELNVEPSRPVMESHYYCSLFGGGSRPCPGKEREEVGKSEIHEFPGVEAPNGLHI</sequence>
<comment type="caution">
    <text evidence="5">The sequence shown here is derived from an EMBL/GenBank/DDBJ whole genome shotgun (WGS) entry which is preliminary data.</text>
</comment>
<comment type="similarity">
    <text evidence="1">Belongs to the cytochrome P450 family.</text>
</comment>
<evidence type="ECO:0000313" key="5">
    <source>
        <dbReference type="EMBL" id="KAL3751506.1"/>
    </source>
</evidence>
<dbReference type="AlphaFoldDB" id="A0ABD3LNU9"/>
<keyword evidence="6" id="KW-1185">Reference proteome</keyword>
<dbReference type="SUPFAM" id="SSF48264">
    <property type="entry name" value="Cytochrome P450"/>
    <property type="match status" value="1"/>
</dbReference>
<keyword evidence="2" id="KW-0479">Metal-binding</keyword>
<keyword evidence="3" id="KW-0408">Iron</keyword>
<feature type="chain" id="PRO_5044780387" description="Cytochrome P450" evidence="4">
    <location>
        <begin position="24"/>
        <end position="320"/>
    </location>
</feature>
<evidence type="ECO:0000256" key="3">
    <source>
        <dbReference type="ARBA" id="ARBA00023004"/>
    </source>
</evidence>